<name>A0ACD5G6C1_9SPIR</name>
<accession>A0ACD5G6C1</accession>
<organism evidence="1 2">
    <name type="scientific">Borreliella americana</name>
    <dbReference type="NCBI Taxonomy" id="478807"/>
    <lineage>
        <taxon>Bacteria</taxon>
        <taxon>Pseudomonadati</taxon>
        <taxon>Spirochaetota</taxon>
        <taxon>Spirochaetia</taxon>
        <taxon>Spirochaetales</taxon>
        <taxon>Borreliaceae</taxon>
        <taxon>Borreliella</taxon>
    </lineage>
</organism>
<gene>
    <name evidence="1" type="ORF">QIA00_05340</name>
</gene>
<keyword evidence="1" id="KW-0614">Plasmid</keyword>
<keyword evidence="2" id="KW-1185">Reference proteome</keyword>
<keyword evidence="1" id="KW-0449">Lipoprotein</keyword>
<dbReference type="Proteomes" id="UP001305925">
    <property type="component" value="Plasmid cp32-5"/>
</dbReference>
<proteinExistence type="predicted"/>
<dbReference type="EMBL" id="CP179254">
    <property type="protein sequence ID" value="XOU08982.1"/>
    <property type="molecule type" value="Genomic_DNA"/>
</dbReference>
<protein>
    <submittedName>
        <fullName evidence="1">Mlp family lipoprotein</fullName>
    </submittedName>
</protein>
<reference evidence="1" key="1">
    <citation type="submission" date="2024-11" db="EMBL/GenBank/DDBJ databases">
        <title>Sequencing of Borrelia variable plasmids from multiple Borrelia sensu lato isolates.</title>
        <authorList>
            <person name="Mongodin E.F."/>
            <person name="Rudenko N."/>
            <person name="Fraser C.M."/>
            <person name="Schutzer S."/>
            <person name="Luft B."/>
            <person name="Morgan R."/>
            <person name="Casjens S."/>
            <person name="Qiu W."/>
        </authorList>
    </citation>
    <scope>NUCLEOTIDE SEQUENCE</scope>
    <source>
        <strain evidence="1">SCW30h</strain>
    </source>
</reference>
<sequence length="139" mass="15718">MKIINILFCLLLLILNSCKANDSNAFENNDSKKVKSRGKRDSNQEAINSLEELIKEKLSDDQKNHFDWLKTALNSDEQFNKFLEHDESKIKTVLDHIKTELDKCTGNSAGGKETFKEVVKYALADINNFTTNASSMCGI</sequence>
<evidence type="ECO:0000313" key="1">
    <source>
        <dbReference type="EMBL" id="XOU08982.1"/>
    </source>
</evidence>
<geneLocation type="plasmid" evidence="1 2">
    <name>cp32-5</name>
</geneLocation>
<evidence type="ECO:0000313" key="2">
    <source>
        <dbReference type="Proteomes" id="UP001305925"/>
    </source>
</evidence>